<protein>
    <submittedName>
        <fullName evidence="1">Uncharacterized protein</fullName>
    </submittedName>
</protein>
<reference evidence="1" key="1">
    <citation type="submission" date="2021-08" db="EMBL/GenBank/DDBJ databases">
        <title>The first chromosome-level gecko genome reveals the dynamic sex chromosomes of Neotropical dwarf geckos (Sphaerodactylidae: Sphaerodactylus).</title>
        <authorList>
            <person name="Pinto B.J."/>
            <person name="Keating S.E."/>
            <person name="Gamble T."/>
        </authorList>
    </citation>
    <scope>NUCLEOTIDE SEQUENCE</scope>
    <source>
        <strain evidence="1">TG3544</strain>
    </source>
</reference>
<evidence type="ECO:0000313" key="2">
    <source>
        <dbReference type="Proteomes" id="UP000827872"/>
    </source>
</evidence>
<dbReference type="Proteomes" id="UP000827872">
    <property type="component" value="Linkage Group LG02"/>
</dbReference>
<organism evidence="1 2">
    <name type="scientific">Sphaerodactylus townsendi</name>
    <dbReference type="NCBI Taxonomy" id="933632"/>
    <lineage>
        <taxon>Eukaryota</taxon>
        <taxon>Metazoa</taxon>
        <taxon>Chordata</taxon>
        <taxon>Craniata</taxon>
        <taxon>Vertebrata</taxon>
        <taxon>Euteleostomi</taxon>
        <taxon>Lepidosauria</taxon>
        <taxon>Squamata</taxon>
        <taxon>Bifurcata</taxon>
        <taxon>Gekkota</taxon>
        <taxon>Sphaerodactylidae</taxon>
        <taxon>Sphaerodactylus</taxon>
    </lineage>
</organism>
<evidence type="ECO:0000313" key="1">
    <source>
        <dbReference type="EMBL" id="KAH8013605.1"/>
    </source>
</evidence>
<keyword evidence="2" id="KW-1185">Reference proteome</keyword>
<dbReference type="EMBL" id="CM037615">
    <property type="protein sequence ID" value="KAH8013605.1"/>
    <property type="molecule type" value="Genomic_DNA"/>
</dbReference>
<accession>A0ACB8G2G9</accession>
<gene>
    <name evidence="1" type="ORF">K3G42_020742</name>
</gene>
<name>A0ACB8G2G9_9SAUR</name>
<sequence length="155" mass="17848">MSDLKMRRSSQRVRSGIRNLHTLEEQRRIIGLEVTVGITGSCCQIPLWAWEDAEVLSQLPLSKKLITILSFVLCMLLTPGSQLPWPFIHSSKPWIMGKIKCKIKGYENFKSVGILDTFDGEFPGVESLWSKFNINYANEKPEEYFNKHIFSLEQL</sequence>
<proteinExistence type="predicted"/>
<comment type="caution">
    <text evidence="1">The sequence shown here is derived from an EMBL/GenBank/DDBJ whole genome shotgun (WGS) entry which is preliminary data.</text>
</comment>